<organism evidence="5 6">
    <name type="scientific">Sphingobacterium hotanense</name>
    <dbReference type="NCBI Taxonomy" id="649196"/>
    <lineage>
        <taxon>Bacteria</taxon>
        <taxon>Pseudomonadati</taxon>
        <taxon>Bacteroidota</taxon>
        <taxon>Sphingobacteriia</taxon>
        <taxon>Sphingobacteriales</taxon>
        <taxon>Sphingobacteriaceae</taxon>
        <taxon>Sphingobacterium</taxon>
    </lineage>
</organism>
<comment type="function">
    <text evidence="4">Nucleoside triphosphate pyrophosphatase that hydrolyzes dTTP and UTP. May have a dual role in cell division arrest and in preventing the incorporation of modified nucleotides into cellular nucleic acids.</text>
</comment>
<feature type="active site" description="Proton acceptor" evidence="4">
    <location>
        <position position="77"/>
    </location>
</feature>
<comment type="catalytic activity">
    <reaction evidence="4">
        <text>UTP + H2O = UMP + diphosphate + H(+)</text>
        <dbReference type="Rhea" id="RHEA:29395"/>
        <dbReference type="ChEBI" id="CHEBI:15377"/>
        <dbReference type="ChEBI" id="CHEBI:15378"/>
        <dbReference type="ChEBI" id="CHEBI:33019"/>
        <dbReference type="ChEBI" id="CHEBI:46398"/>
        <dbReference type="ChEBI" id="CHEBI:57865"/>
        <dbReference type="EC" id="3.6.1.9"/>
    </reaction>
</comment>
<name>A0ABT7NNS6_9SPHI</name>
<comment type="subcellular location">
    <subcellularLocation>
        <location evidence="4">Cytoplasm</location>
    </subcellularLocation>
</comment>
<comment type="caution">
    <text evidence="4">Lacks conserved residue(s) required for the propagation of feature annotation.</text>
</comment>
<gene>
    <name evidence="5" type="primary">maf</name>
    <name evidence="5" type="ORF">HX018_11765</name>
</gene>
<keyword evidence="3 4" id="KW-0546">Nucleotide metabolism</keyword>
<evidence type="ECO:0000256" key="3">
    <source>
        <dbReference type="ARBA" id="ARBA00023080"/>
    </source>
</evidence>
<reference evidence="5" key="2">
    <citation type="journal article" date="2022" name="Sci. Total Environ.">
        <title>Prevalence, transmission, and molecular epidemiology of tet(X)-positive bacteria among humans, animals, and environmental niches in China: An epidemiological, and genomic-based study.</title>
        <authorList>
            <person name="Dong N."/>
            <person name="Zeng Y."/>
            <person name="Cai C."/>
            <person name="Sun C."/>
            <person name="Lu J."/>
            <person name="Liu C."/>
            <person name="Zhou H."/>
            <person name="Sun Q."/>
            <person name="Shu L."/>
            <person name="Wang H."/>
            <person name="Wang Y."/>
            <person name="Wang S."/>
            <person name="Wu C."/>
            <person name="Chan E.W."/>
            <person name="Chen G."/>
            <person name="Shen Z."/>
            <person name="Chen S."/>
            <person name="Zhang R."/>
        </authorList>
    </citation>
    <scope>NUCLEOTIDE SEQUENCE</scope>
    <source>
        <strain evidence="5">R1692</strain>
    </source>
</reference>
<evidence type="ECO:0000256" key="4">
    <source>
        <dbReference type="HAMAP-Rule" id="MF_00528"/>
    </source>
</evidence>
<dbReference type="HAMAP" id="MF_00528">
    <property type="entry name" value="Maf"/>
    <property type="match status" value="1"/>
</dbReference>
<evidence type="ECO:0000256" key="2">
    <source>
        <dbReference type="ARBA" id="ARBA00022801"/>
    </source>
</evidence>
<reference evidence="5" key="1">
    <citation type="submission" date="2020-06" db="EMBL/GenBank/DDBJ databases">
        <authorList>
            <person name="Dong N."/>
        </authorList>
    </citation>
    <scope>NUCLEOTIDE SEQUENCE</scope>
    <source>
        <strain evidence="5">R1692</strain>
    </source>
</reference>
<feature type="site" description="Important for substrate specificity" evidence="4">
    <location>
        <position position="78"/>
    </location>
</feature>
<feature type="site" description="Important for substrate specificity" evidence="4">
    <location>
        <position position="161"/>
    </location>
</feature>
<evidence type="ECO:0000256" key="1">
    <source>
        <dbReference type="ARBA" id="ARBA00001968"/>
    </source>
</evidence>
<keyword evidence="4" id="KW-0963">Cytoplasm</keyword>
<dbReference type="InterPro" id="IPR029001">
    <property type="entry name" value="ITPase-like_fam"/>
</dbReference>
<evidence type="ECO:0000313" key="6">
    <source>
        <dbReference type="Proteomes" id="UP001170954"/>
    </source>
</evidence>
<keyword evidence="2 4" id="KW-0378">Hydrolase</keyword>
<comment type="catalytic activity">
    <reaction evidence="4">
        <text>dTTP + H2O = dTMP + diphosphate + H(+)</text>
        <dbReference type="Rhea" id="RHEA:28534"/>
        <dbReference type="ChEBI" id="CHEBI:15377"/>
        <dbReference type="ChEBI" id="CHEBI:15378"/>
        <dbReference type="ChEBI" id="CHEBI:33019"/>
        <dbReference type="ChEBI" id="CHEBI:37568"/>
        <dbReference type="ChEBI" id="CHEBI:63528"/>
        <dbReference type="EC" id="3.6.1.9"/>
    </reaction>
</comment>
<dbReference type="CDD" id="cd00555">
    <property type="entry name" value="Maf"/>
    <property type="match status" value="1"/>
</dbReference>
<comment type="cofactor">
    <cofactor evidence="1 4">
        <name>a divalent metal cation</name>
        <dbReference type="ChEBI" id="CHEBI:60240"/>
    </cofactor>
</comment>
<evidence type="ECO:0000313" key="5">
    <source>
        <dbReference type="EMBL" id="MDM1048911.1"/>
    </source>
</evidence>
<dbReference type="Gene3D" id="3.90.950.10">
    <property type="match status" value="1"/>
</dbReference>
<comment type="caution">
    <text evidence="5">The sequence shown here is derived from an EMBL/GenBank/DDBJ whole genome shotgun (WGS) entry which is preliminary data.</text>
</comment>
<dbReference type="PIRSF" id="PIRSF006305">
    <property type="entry name" value="Maf"/>
    <property type="match status" value="1"/>
</dbReference>
<feature type="site" description="Important for substrate specificity" evidence="4">
    <location>
        <position position="19"/>
    </location>
</feature>
<dbReference type="SUPFAM" id="SSF52972">
    <property type="entry name" value="ITPase-like"/>
    <property type="match status" value="1"/>
</dbReference>
<dbReference type="InterPro" id="IPR003697">
    <property type="entry name" value="Maf-like"/>
</dbReference>
<dbReference type="PANTHER" id="PTHR43213:SF5">
    <property type="entry name" value="BIFUNCTIONAL DTTP_UTP PYROPHOSPHATASE_METHYLTRANSFERASE PROTEIN-RELATED"/>
    <property type="match status" value="1"/>
</dbReference>
<proteinExistence type="inferred from homology"/>
<dbReference type="NCBIfam" id="TIGR00172">
    <property type="entry name" value="maf"/>
    <property type="match status" value="1"/>
</dbReference>
<protein>
    <recommendedName>
        <fullName evidence="4">dTTP/UTP pyrophosphatase</fullName>
        <shortName evidence="4">dTTPase/UTPase</shortName>
        <ecNumber evidence="4">3.6.1.9</ecNumber>
    </recommendedName>
    <alternativeName>
        <fullName evidence="4">Nucleoside triphosphate pyrophosphatase</fullName>
    </alternativeName>
    <alternativeName>
        <fullName evidence="4">Nucleotide pyrophosphatase</fullName>
        <shortName evidence="4">Nucleotide PPase</shortName>
    </alternativeName>
</protein>
<dbReference type="Proteomes" id="UP001170954">
    <property type="component" value="Unassembled WGS sequence"/>
</dbReference>
<comment type="similarity">
    <text evidence="4">Belongs to the Maf family. YhdE subfamily.</text>
</comment>
<dbReference type="Pfam" id="PF02545">
    <property type="entry name" value="Maf"/>
    <property type="match status" value="1"/>
</dbReference>
<dbReference type="EC" id="3.6.1.9" evidence="4"/>
<dbReference type="PANTHER" id="PTHR43213">
    <property type="entry name" value="BIFUNCTIONAL DTTP/UTP PYROPHOSPHATASE/METHYLTRANSFERASE PROTEIN-RELATED"/>
    <property type="match status" value="1"/>
</dbReference>
<keyword evidence="6" id="KW-1185">Reference proteome</keyword>
<sequence length="196" mass="22331">MIQHKLKNISIILGSKSPRRKELLASMDIAFEVEVKETDESYDPALSAVEIVKYIAETKLSAFDRQRYFDKLLICADTIVVDEQGDVLGKPADLEEAKAVIKRLAGKSHRVYTAVALAYQDQKVSFVEETTVWLNHLSDEEIDYYVERFKPLDKAGSYGIQEWIGRVGINKIIGSYENVIGLPTARLQQELKRIFY</sequence>
<accession>A0ABT7NNS6</accession>
<dbReference type="EMBL" id="JACAGK010000032">
    <property type="protein sequence ID" value="MDM1048911.1"/>
    <property type="molecule type" value="Genomic_DNA"/>
</dbReference>